<dbReference type="AlphaFoldDB" id="A0A2H4SK03"/>
<accession>A0A2H4SK03</accession>
<keyword evidence="2" id="KW-0843">Virulence</keyword>
<dbReference type="SUPFAM" id="SSF54106">
    <property type="entry name" value="LysM domain"/>
    <property type="match status" value="1"/>
</dbReference>
<evidence type="ECO:0000256" key="1">
    <source>
        <dbReference type="ARBA" id="ARBA00022669"/>
    </source>
</evidence>
<feature type="domain" description="LysM" evidence="5">
    <location>
        <begin position="215"/>
        <end position="260"/>
    </location>
</feature>
<dbReference type="GO" id="GO:0008061">
    <property type="term" value="F:chitin binding"/>
    <property type="evidence" value="ECO:0007669"/>
    <property type="project" value="UniProtKB-KW"/>
</dbReference>
<dbReference type="PANTHER" id="PTHR34997">
    <property type="entry name" value="AM15"/>
    <property type="match status" value="1"/>
</dbReference>
<evidence type="ECO:0000256" key="4">
    <source>
        <dbReference type="SAM" id="SignalP"/>
    </source>
</evidence>
<evidence type="ECO:0000313" key="7">
    <source>
        <dbReference type="Proteomes" id="UP000323067"/>
    </source>
</evidence>
<evidence type="ECO:0000256" key="3">
    <source>
        <dbReference type="ARBA" id="ARBA00044955"/>
    </source>
</evidence>
<dbReference type="InterPro" id="IPR018392">
    <property type="entry name" value="LysM"/>
</dbReference>
<dbReference type="PROSITE" id="PS51782">
    <property type="entry name" value="LYSM"/>
    <property type="match status" value="1"/>
</dbReference>
<name>A0A2H4SK03_CORMI</name>
<dbReference type="Pfam" id="PF01476">
    <property type="entry name" value="LysM"/>
    <property type="match status" value="2"/>
</dbReference>
<dbReference type="VEuPathDB" id="FungiDB:CCM_08843"/>
<evidence type="ECO:0000259" key="5">
    <source>
        <dbReference type="PROSITE" id="PS51782"/>
    </source>
</evidence>
<comment type="similarity">
    <text evidence="3">Belongs to the secreted LysM effector family.</text>
</comment>
<dbReference type="PANTHER" id="PTHR34997:SF1">
    <property type="entry name" value="PEPTIDOGLYCAN-BINDING LYSIN DOMAIN"/>
    <property type="match status" value="1"/>
</dbReference>
<reference evidence="6 7" key="1">
    <citation type="journal article" date="2017" name="BMC Genomics">
        <title>Chromosome level assembly and secondary metabolite potential of the parasitic fungus Cordyceps militaris.</title>
        <authorList>
            <person name="Kramer G.J."/>
            <person name="Nodwell J.R."/>
        </authorList>
    </citation>
    <scope>NUCLEOTIDE SEQUENCE [LARGE SCALE GENOMIC DNA]</scope>
    <source>
        <strain evidence="6 7">ATCC 34164</strain>
    </source>
</reference>
<feature type="chain" id="PRO_5014164730" evidence="4">
    <location>
        <begin position="22"/>
        <end position="455"/>
    </location>
</feature>
<dbReference type="EMBL" id="CP023324">
    <property type="protein sequence ID" value="ATY63432.1"/>
    <property type="molecule type" value="Genomic_DNA"/>
</dbReference>
<keyword evidence="1" id="KW-0147">Chitin-binding</keyword>
<sequence>MKLLGTRVALLGLFQAHIASAIHLWEAPGSIPNSVPARCRAQLARNIDCAQNLTTPRDVLNGGALSPQLAQAYCTSGCRDSLLDFQKNVQESCGDVLYNFYDDGGFKQSGSVLAAGFVWAYQATCIKDSSGFCLQHLNNGTKDLCSDCALKYGAVMASSDWGNDKMNPAQFSSLLKYCSADPSSYPYSHATLPIGTVTPSSTVSVPTVMPTCTGALYTAKTGDSCQSISKDKKMSTDGLININHLDYNCTMLTAGQTLCIQGICKTYTVAQNDTCDSIVKGQIFSTVQLFSWNPTSPLFSSWVPATPVSSYSATTTTWYSATFQPNRTVPTSTMTFNATSDSLVAEITKYCWITDEMWDSGFNEDDFPPGCQALFSTYCFPASADAPVPTSPAHIPQVCVPTVDTYTPPPPPVPTPTPIQPGGMVDHCRKFYRVEKGDFCQKIADAQNITLDNAS</sequence>
<organism evidence="6 7">
    <name type="scientific">Cordyceps militaris</name>
    <name type="common">Caterpillar fungus</name>
    <name type="synonym">Clavaria militaris</name>
    <dbReference type="NCBI Taxonomy" id="73501"/>
    <lineage>
        <taxon>Eukaryota</taxon>
        <taxon>Fungi</taxon>
        <taxon>Dikarya</taxon>
        <taxon>Ascomycota</taxon>
        <taxon>Pezizomycotina</taxon>
        <taxon>Sordariomycetes</taxon>
        <taxon>Hypocreomycetidae</taxon>
        <taxon>Hypocreales</taxon>
        <taxon>Cordycipitaceae</taxon>
        <taxon>Cordyceps</taxon>
    </lineage>
</organism>
<evidence type="ECO:0000313" key="6">
    <source>
        <dbReference type="EMBL" id="ATY63432.1"/>
    </source>
</evidence>
<gene>
    <name evidence="6" type="ORF">A9K55_009090</name>
</gene>
<protein>
    <submittedName>
        <fullName evidence="6">Peptidoglycan-binding lysin domain</fullName>
    </submittedName>
</protein>
<dbReference type="Proteomes" id="UP000323067">
    <property type="component" value="Chromosome vii"/>
</dbReference>
<dbReference type="SMART" id="SM00257">
    <property type="entry name" value="LysM"/>
    <property type="match status" value="1"/>
</dbReference>
<feature type="signal peptide" evidence="4">
    <location>
        <begin position="1"/>
        <end position="21"/>
    </location>
</feature>
<dbReference type="InterPro" id="IPR052210">
    <property type="entry name" value="LysM1-like"/>
</dbReference>
<dbReference type="Gene3D" id="3.10.350.10">
    <property type="entry name" value="LysM domain"/>
    <property type="match status" value="2"/>
</dbReference>
<dbReference type="VEuPathDB" id="FungiDB:A9K55_009090"/>
<evidence type="ECO:0000256" key="2">
    <source>
        <dbReference type="ARBA" id="ARBA00023026"/>
    </source>
</evidence>
<keyword evidence="4" id="KW-0732">Signal</keyword>
<dbReference type="InterPro" id="IPR036779">
    <property type="entry name" value="LysM_dom_sf"/>
</dbReference>
<proteinExistence type="inferred from homology"/>